<dbReference type="InterPro" id="IPR005119">
    <property type="entry name" value="LysR_subst-bd"/>
</dbReference>
<evidence type="ECO:0000256" key="4">
    <source>
        <dbReference type="ARBA" id="ARBA00023163"/>
    </source>
</evidence>
<dbReference type="Gene3D" id="3.40.190.290">
    <property type="match status" value="1"/>
</dbReference>
<dbReference type="InterPro" id="IPR036390">
    <property type="entry name" value="WH_DNA-bd_sf"/>
</dbReference>
<dbReference type="InterPro" id="IPR036388">
    <property type="entry name" value="WH-like_DNA-bd_sf"/>
</dbReference>
<protein>
    <submittedName>
        <fullName evidence="6">DNA-binding transcriptional regulator, LysR family</fullName>
    </submittedName>
</protein>
<evidence type="ECO:0000256" key="2">
    <source>
        <dbReference type="ARBA" id="ARBA00023015"/>
    </source>
</evidence>
<organism evidence="6 7">
    <name type="scientific">Chitinasiproducens palmae</name>
    <dbReference type="NCBI Taxonomy" id="1770053"/>
    <lineage>
        <taxon>Bacteria</taxon>
        <taxon>Pseudomonadati</taxon>
        <taxon>Pseudomonadota</taxon>
        <taxon>Betaproteobacteria</taxon>
        <taxon>Burkholderiales</taxon>
        <taxon>Burkholderiaceae</taxon>
        <taxon>Chitinasiproducens</taxon>
    </lineage>
</organism>
<dbReference type="Pfam" id="PF03466">
    <property type="entry name" value="LysR_substrate"/>
    <property type="match status" value="1"/>
</dbReference>
<dbReference type="STRING" id="1770053.SAMN05216551_10676"/>
<evidence type="ECO:0000259" key="5">
    <source>
        <dbReference type="PROSITE" id="PS50931"/>
    </source>
</evidence>
<evidence type="ECO:0000313" key="7">
    <source>
        <dbReference type="Proteomes" id="UP000243719"/>
    </source>
</evidence>
<accession>A0A1H2PPW4</accession>
<dbReference type="SUPFAM" id="SSF53850">
    <property type="entry name" value="Periplasmic binding protein-like II"/>
    <property type="match status" value="1"/>
</dbReference>
<dbReference type="GO" id="GO:0003700">
    <property type="term" value="F:DNA-binding transcription factor activity"/>
    <property type="evidence" value="ECO:0007669"/>
    <property type="project" value="InterPro"/>
</dbReference>
<keyword evidence="3 6" id="KW-0238">DNA-binding</keyword>
<evidence type="ECO:0000256" key="3">
    <source>
        <dbReference type="ARBA" id="ARBA00023125"/>
    </source>
</evidence>
<evidence type="ECO:0000313" key="6">
    <source>
        <dbReference type="EMBL" id="SDV48803.1"/>
    </source>
</evidence>
<dbReference type="EMBL" id="FNLO01000006">
    <property type="protein sequence ID" value="SDV48803.1"/>
    <property type="molecule type" value="Genomic_DNA"/>
</dbReference>
<dbReference type="Proteomes" id="UP000243719">
    <property type="component" value="Unassembled WGS sequence"/>
</dbReference>
<dbReference type="AlphaFoldDB" id="A0A1H2PPW4"/>
<feature type="domain" description="HTH lysR-type" evidence="5">
    <location>
        <begin position="1"/>
        <end position="46"/>
    </location>
</feature>
<dbReference type="Gene3D" id="1.10.10.10">
    <property type="entry name" value="Winged helix-like DNA-binding domain superfamily/Winged helix DNA-binding domain"/>
    <property type="match status" value="1"/>
</dbReference>
<dbReference type="PANTHER" id="PTHR30427:SF1">
    <property type="entry name" value="TRANSCRIPTIONAL ACTIVATOR PROTEIN LYSR"/>
    <property type="match status" value="1"/>
</dbReference>
<dbReference type="GO" id="GO:0010628">
    <property type="term" value="P:positive regulation of gene expression"/>
    <property type="evidence" value="ECO:0007669"/>
    <property type="project" value="TreeGrafter"/>
</dbReference>
<evidence type="ECO:0000256" key="1">
    <source>
        <dbReference type="ARBA" id="ARBA00009437"/>
    </source>
</evidence>
<comment type="similarity">
    <text evidence="1">Belongs to the LysR transcriptional regulatory family.</text>
</comment>
<name>A0A1H2PPW4_9BURK</name>
<keyword evidence="4" id="KW-0804">Transcription</keyword>
<gene>
    <name evidence="6" type="ORF">SAMN05216551_10676</name>
</gene>
<keyword evidence="2" id="KW-0805">Transcription regulation</keyword>
<dbReference type="GO" id="GO:0043565">
    <property type="term" value="F:sequence-specific DNA binding"/>
    <property type="evidence" value="ECO:0007669"/>
    <property type="project" value="TreeGrafter"/>
</dbReference>
<proteinExistence type="inferred from homology"/>
<sequence length="293" mass="32216">MLTRTTTKAASLIGGSQSGISRLLSELETLTNLTLFDRQRGRLVPTREAMLLFEEVQRRYAGLDNLREFALQLAAPRAATVKLGTSFSYSLGFSGSVISRFRKLHEDSKVVLSLGASDLIRDRLLAGAVDLGIVAAGRDLSSFHCLCDMTQRAICAVPSGHRLARNKSIALAELLRYPFIAYQDDDMIRWGLTQLIAQRSKDLDIAAVVRYGVNVCTMVSRGVGVGIVQAVAAYDYLESSAIVFRPLEEPIDFHAYLMAPSTVGLSPLAESLARMVRESFEEVQTQLERAIRS</sequence>
<keyword evidence="7" id="KW-1185">Reference proteome</keyword>
<reference evidence="7" key="1">
    <citation type="submission" date="2016-09" db="EMBL/GenBank/DDBJ databases">
        <authorList>
            <person name="Varghese N."/>
            <person name="Submissions S."/>
        </authorList>
    </citation>
    <scope>NUCLEOTIDE SEQUENCE [LARGE SCALE GENOMIC DNA]</scope>
    <source>
        <strain evidence="7">JS23</strain>
    </source>
</reference>
<dbReference type="Pfam" id="PF00126">
    <property type="entry name" value="HTH_1"/>
    <property type="match status" value="1"/>
</dbReference>
<dbReference type="InterPro" id="IPR000847">
    <property type="entry name" value="LysR_HTH_N"/>
</dbReference>
<dbReference type="PROSITE" id="PS50931">
    <property type="entry name" value="HTH_LYSR"/>
    <property type="match status" value="1"/>
</dbReference>
<dbReference type="SUPFAM" id="SSF46785">
    <property type="entry name" value="Winged helix' DNA-binding domain"/>
    <property type="match status" value="1"/>
</dbReference>
<dbReference type="PANTHER" id="PTHR30427">
    <property type="entry name" value="TRANSCRIPTIONAL ACTIVATOR PROTEIN LYSR"/>
    <property type="match status" value="1"/>
</dbReference>